<dbReference type="RefSeq" id="WP_252085311.1">
    <property type="nucleotide sequence ID" value="NZ_CP092418.1"/>
</dbReference>
<dbReference type="InterPro" id="IPR036831">
    <property type="entry name" value="HdeA_sf"/>
</dbReference>
<name>A0ABY4VIG4_9GAMM</name>
<gene>
    <name evidence="6" type="ORF">MJO52_07425</name>
</gene>
<dbReference type="Pfam" id="PF06411">
    <property type="entry name" value="HdeA"/>
    <property type="match status" value="1"/>
</dbReference>
<reference evidence="6" key="1">
    <citation type="submission" date="2022-02" db="EMBL/GenBank/DDBJ databases">
        <title>Coral-associated bacteria.</title>
        <authorList>
            <person name="Tang K."/>
            <person name="Wang X."/>
        </authorList>
    </citation>
    <scope>NUCLEOTIDE SEQUENCE</scope>
    <source>
        <strain evidence="6">SCSIO 43006</strain>
    </source>
</reference>
<evidence type="ECO:0000313" key="7">
    <source>
        <dbReference type="Proteomes" id="UP001055658"/>
    </source>
</evidence>
<evidence type="ECO:0000256" key="3">
    <source>
        <dbReference type="ARBA" id="ARBA00023186"/>
    </source>
</evidence>
<evidence type="ECO:0000256" key="4">
    <source>
        <dbReference type="SAM" id="MobiDB-lite"/>
    </source>
</evidence>
<accession>A0ABY4VIG4</accession>
<feature type="chain" id="PRO_5046250218" evidence="5">
    <location>
        <begin position="20"/>
        <end position="160"/>
    </location>
</feature>
<feature type="region of interest" description="Disordered" evidence="4">
    <location>
        <begin position="102"/>
        <end position="160"/>
    </location>
</feature>
<dbReference type="Proteomes" id="UP001055658">
    <property type="component" value="Chromosome"/>
</dbReference>
<keyword evidence="2" id="KW-0574">Periplasm</keyword>
<evidence type="ECO:0000256" key="1">
    <source>
        <dbReference type="ARBA" id="ARBA00022729"/>
    </source>
</evidence>
<protein>
    <submittedName>
        <fullName evidence="6">HdeA/HdeB family chaperone</fullName>
    </submittedName>
</protein>
<feature type="compositionally biased region" description="Low complexity" evidence="4">
    <location>
        <begin position="124"/>
        <end position="160"/>
    </location>
</feature>
<evidence type="ECO:0000313" key="6">
    <source>
        <dbReference type="EMBL" id="USD22958.1"/>
    </source>
</evidence>
<evidence type="ECO:0000256" key="2">
    <source>
        <dbReference type="ARBA" id="ARBA00022764"/>
    </source>
</evidence>
<dbReference type="InterPro" id="IPR038303">
    <property type="entry name" value="HdeA/HdeB_sf"/>
</dbReference>
<keyword evidence="7" id="KW-1185">Reference proteome</keyword>
<organism evidence="6 7">
    <name type="scientific">Microbulbifer variabilis</name>
    <dbReference type="NCBI Taxonomy" id="266805"/>
    <lineage>
        <taxon>Bacteria</taxon>
        <taxon>Pseudomonadati</taxon>
        <taxon>Pseudomonadota</taxon>
        <taxon>Gammaproteobacteria</taxon>
        <taxon>Cellvibrionales</taxon>
        <taxon>Microbulbiferaceae</taxon>
        <taxon>Microbulbifer</taxon>
    </lineage>
</organism>
<keyword evidence="3" id="KW-0143">Chaperone</keyword>
<dbReference type="SUPFAM" id="SSF47752">
    <property type="entry name" value="Protein HNS-dependent expression A, HdeA"/>
    <property type="match status" value="1"/>
</dbReference>
<dbReference type="Gene3D" id="1.10.890.10">
    <property type="entry name" value="HNS-dependent expression A"/>
    <property type="match status" value="1"/>
</dbReference>
<dbReference type="EMBL" id="CP092418">
    <property type="protein sequence ID" value="USD22958.1"/>
    <property type="molecule type" value="Genomic_DNA"/>
</dbReference>
<sequence>MKSTHFILPLVIASLAASAALADKHPKKPAKDWTCADFLAIDDEFKPKAVYWASAYSKRGKEEGDMLDIDGTEKVTPMIITACTKAPKESFWAKFKDEWHKMGRHHGKDKSDNKMMNMQGGSGTNNTGTSPNGTTNPGTTPNGTNDGSGNNNMQKQKQKQ</sequence>
<proteinExistence type="predicted"/>
<dbReference type="InterPro" id="IPR010486">
    <property type="entry name" value="HNS-dep_expression_A/B"/>
</dbReference>
<dbReference type="NCBIfam" id="NF007576">
    <property type="entry name" value="PRK10208.1"/>
    <property type="match status" value="1"/>
</dbReference>
<evidence type="ECO:0000256" key="5">
    <source>
        <dbReference type="SAM" id="SignalP"/>
    </source>
</evidence>
<feature type="signal peptide" evidence="5">
    <location>
        <begin position="1"/>
        <end position="19"/>
    </location>
</feature>
<keyword evidence="1 5" id="KW-0732">Signal</keyword>